<evidence type="ECO:0000313" key="1">
    <source>
        <dbReference type="EMBL" id="MBP2179693.1"/>
    </source>
</evidence>
<dbReference type="EMBL" id="JAGGMS010000001">
    <property type="protein sequence ID" value="MBP2179693.1"/>
    <property type="molecule type" value="Genomic_DNA"/>
</dbReference>
<sequence>MTAEKFDPNKPSARDIQVALGDLRHDAGVWDHAAKLLATPRQSAQGLALKKGALGYVGEPTGLDEDVEAARKQLAGMLTQAEAYFGTIAAALRKAANAYEADERDHLHELHKYY</sequence>
<proteinExistence type="predicted"/>
<protein>
    <recommendedName>
        <fullName evidence="3">Excreted virulence factor EspC, type VII ESX diderm</fullName>
    </recommendedName>
</protein>
<comment type="caution">
    <text evidence="1">The sequence shown here is derived from an EMBL/GenBank/DDBJ whole genome shotgun (WGS) entry which is preliminary data.</text>
</comment>
<evidence type="ECO:0000313" key="2">
    <source>
        <dbReference type="Proteomes" id="UP000741013"/>
    </source>
</evidence>
<reference evidence="1 2" key="1">
    <citation type="submission" date="2021-03" db="EMBL/GenBank/DDBJ databases">
        <title>Sequencing the genomes of 1000 actinobacteria strains.</title>
        <authorList>
            <person name="Klenk H.-P."/>
        </authorList>
    </citation>
    <scope>NUCLEOTIDE SEQUENCE [LARGE SCALE GENOMIC DNA]</scope>
    <source>
        <strain evidence="1 2">DSM 45510</strain>
    </source>
</reference>
<accession>A0ABS4PLH2</accession>
<keyword evidence="2" id="KW-1185">Reference proteome</keyword>
<organism evidence="1 2">
    <name type="scientific">Amycolatopsis magusensis</name>
    <dbReference type="NCBI Taxonomy" id="882444"/>
    <lineage>
        <taxon>Bacteria</taxon>
        <taxon>Bacillati</taxon>
        <taxon>Actinomycetota</taxon>
        <taxon>Actinomycetes</taxon>
        <taxon>Pseudonocardiales</taxon>
        <taxon>Pseudonocardiaceae</taxon>
        <taxon>Amycolatopsis</taxon>
    </lineage>
</organism>
<dbReference type="Proteomes" id="UP000741013">
    <property type="component" value="Unassembled WGS sequence"/>
</dbReference>
<dbReference type="RefSeq" id="WP_209663378.1">
    <property type="nucleotide sequence ID" value="NZ_JAGGMS010000001.1"/>
</dbReference>
<gene>
    <name evidence="1" type="ORF">JOM49_001219</name>
</gene>
<name>A0ABS4PLH2_9PSEU</name>
<evidence type="ECO:0008006" key="3">
    <source>
        <dbReference type="Google" id="ProtNLM"/>
    </source>
</evidence>